<organism evidence="2 3">
    <name type="scientific">Agrobacterium genomosp. 13 str. CFBP 6927</name>
    <dbReference type="NCBI Taxonomy" id="1183428"/>
    <lineage>
        <taxon>Bacteria</taxon>
        <taxon>Pseudomonadati</taxon>
        <taxon>Pseudomonadota</taxon>
        <taxon>Alphaproteobacteria</taxon>
        <taxon>Hyphomicrobiales</taxon>
        <taxon>Rhizobiaceae</taxon>
        <taxon>Rhizobium/Agrobacterium group</taxon>
        <taxon>Agrobacterium</taxon>
        <taxon>Agrobacterium tumefaciens complex</taxon>
    </lineage>
</organism>
<accession>A0ABP2BE70</accession>
<evidence type="ECO:0000256" key="1">
    <source>
        <dbReference type="SAM" id="MobiDB-lite"/>
    </source>
</evidence>
<reference evidence="2 3" key="1">
    <citation type="submission" date="2016-01" db="EMBL/GenBank/DDBJ databases">
        <authorList>
            <person name="Regsiter A."/>
            <person name="william w."/>
        </authorList>
    </citation>
    <scope>NUCLEOTIDE SEQUENCE [LARGE SCALE GENOMIC DNA]</scope>
    <source>
        <strain evidence="2 3">CFBP 6927</strain>
    </source>
</reference>
<dbReference type="Proteomes" id="UP000191812">
    <property type="component" value="Unassembled WGS sequence"/>
</dbReference>
<comment type="caution">
    <text evidence="2">The sequence shown here is derived from an EMBL/GenBank/DDBJ whole genome shotgun (WGS) entry which is preliminary data.</text>
</comment>
<sequence>MNPPSFLCLSQESSRRTSVRREEPFQPKDLGWLDSCDRHRNEVGVDALVRKHRGVQWIPISPEMTRPQAASTVSASA</sequence>
<gene>
    <name evidence="2" type="ORF">AGR13a_Cc210097</name>
</gene>
<evidence type="ECO:0000313" key="2">
    <source>
        <dbReference type="EMBL" id="CUX20573.1"/>
    </source>
</evidence>
<keyword evidence="3" id="KW-1185">Reference proteome</keyword>
<name>A0ABP2BE70_9HYPH</name>
<proteinExistence type="predicted"/>
<evidence type="ECO:0000313" key="3">
    <source>
        <dbReference type="Proteomes" id="UP000191812"/>
    </source>
</evidence>
<evidence type="ECO:0008006" key="4">
    <source>
        <dbReference type="Google" id="ProtNLM"/>
    </source>
</evidence>
<feature type="region of interest" description="Disordered" evidence="1">
    <location>
        <begin position="1"/>
        <end position="23"/>
    </location>
</feature>
<feature type="compositionally biased region" description="Basic and acidic residues" evidence="1">
    <location>
        <begin position="13"/>
        <end position="23"/>
    </location>
</feature>
<dbReference type="EMBL" id="FBWH01000014">
    <property type="protein sequence ID" value="CUX20573.1"/>
    <property type="molecule type" value="Genomic_DNA"/>
</dbReference>
<protein>
    <recommendedName>
        <fullName evidence="4">Transposase</fullName>
    </recommendedName>
</protein>